<keyword evidence="2" id="KW-1185">Reference proteome</keyword>
<sequence length="157" mass="18175">MLYKSTGTGTGTTVPPDATDKEKSEKLKVEDNKQQRSVTDWLETAIPSYRLKSLTFYCSKIESSYEELRKTVQERESPTHWNSLLDMLQQLLELKELSGVYMMEESLDWTVLQWSIIEKLITFLQPFKDATEKFLKASELKVRLQKLVSCSVQQPTS</sequence>
<feature type="region of interest" description="Disordered" evidence="1">
    <location>
        <begin position="1"/>
        <end position="33"/>
    </location>
</feature>
<evidence type="ECO:0000313" key="3">
    <source>
        <dbReference type="WBParaSite" id="nRc.2.0.1.t20302-RA"/>
    </source>
</evidence>
<reference evidence="3" key="1">
    <citation type="submission" date="2022-11" db="UniProtKB">
        <authorList>
            <consortium name="WormBaseParasite"/>
        </authorList>
    </citation>
    <scope>IDENTIFICATION</scope>
</reference>
<evidence type="ECO:0000313" key="2">
    <source>
        <dbReference type="Proteomes" id="UP000887565"/>
    </source>
</evidence>
<dbReference type="AlphaFoldDB" id="A0A915J3M0"/>
<evidence type="ECO:0000256" key="1">
    <source>
        <dbReference type="SAM" id="MobiDB-lite"/>
    </source>
</evidence>
<name>A0A915J3M0_ROMCU</name>
<dbReference type="Proteomes" id="UP000887565">
    <property type="component" value="Unplaced"/>
</dbReference>
<dbReference type="WBParaSite" id="nRc.2.0.1.t20302-RA">
    <property type="protein sequence ID" value="nRc.2.0.1.t20302-RA"/>
    <property type="gene ID" value="nRc.2.0.1.g20302"/>
</dbReference>
<accession>A0A915J3M0</accession>
<feature type="compositionally biased region" description="Basic and acidic residues" evidence="1">
    <location>
        <begin position="18"/>
        <end position="33"/>
    </location>
</feature>
<organism evidence="2 3">
    <name type="scientific">Romanomermis culicivorax</name>
    <name type="common">Nematode worm</name>
    <dbReference type="NCBI Taxonomy" id="13658"/>
    <lineage>
        <taxon>Eukaryota</taxon>
        <taxon>Metazoa</taxon>
        <taxon>Ecdysozoa</taxon>
        <taxon>Nematoda</taxon>
        <taxon>Enoplea</taxon>
        <taxon>Dorylaimia</taxon>
        <taxon>Mermithida</taxon>
        <taxon>Mermithoidea</taxon>
        <taxon>Mermithidae</taxon>
        <taxon>Romanomermis</taxon>
    </lineage>
</organism>
<protein>
    <submittedName>
        <fullName evidence="3">Ciliary neurotrophic factor</fullName>
    </submittedName>
</protein>
<proteinExistence type="predicted"/>